<dbReference type="EMBL" id="GGFL01013403">
    <property type="protein sequence ID" value="MBW77581.1"/>
    <property type="molecule type" value="Transcribed_RNA"/>
</dbReference>
<organism evidence="2">
    <name type="scientific">Anopheles darlingi</name>
    <name type="common">Mosquito</name>
    <dbReference type="NCBI Taxonomy" id="43151"/>
    <lineage>
        <taxon>Eukaryota</taxon>
        <taxon>Metazoa</taxon>
        <taxon>Ecdysozoa</taxon>
        <taxon>Arthropoda</taxon>
        <taxon>Hexapoda</taxon>
        <taxon>Insecta</taxon>
        <taxon>Pterygota</taxon>
        <taxon>Neoptera</taxon>
        <taxon>Endopterygota</taxon>
        <taxon>Diptera</taxon>
        <taxon>Nematocera</taxon>
        <taxon>Culicoidea</taxon>
        <taxon>Culicidae</taxon>
        <taxon>Anophelinae</taxon>
        <taxon>Anopheles</taxon>
    </lineage>
</organism>
<feature type="signal peptide" evidence="1">
    <location>
        <begin position="1"/>
        <end position="23"/>
    </location>
</feature>
<evidence type="ECO:0000256" key="1">
    <source>
        <dbReference type="SAM" id="SignalP"/>
    </source>
</evidence>
<name>A0A2M4DJ62_ANODA</name>
<accession>A0A2M4DJ62</accession>
<sequence length="72" mass="8235">MCSFLWFVSIVCVGSELIQILSSAKISKLCRESRKCNLVCKSQSVNHVNIFKRKRLGITRSSHTPKVLHAMW</sequence>
<reference evidence="2" key="1">
    <citation type="submission" date="2018-01" db="EMBL/GenBank/DDBJ databases">
        <title>An insight into the sialome of Amazonian anophelines.</title>
        <authorList>
            <person name="Ribeiro J.M."/>
            <person name="Scarpassa V."/>
            <person name="Calvo E."/>
        </authorList>
    </citation>
    <scope>NUCLEOTIDE SEQUENCE</scope>
</reference>
<proteinExistence type="predicted"/>
<evidence type="ECO:0000313" key="2">
    <source>
        <dbReference type="EMBL" id="MBW77581.1"/>
    </source>
</evidence>
<feature type="chain" id="PRO_5014967105" evidence="1">
    <location>
        <begin position="24"/>
        <end position="72"/>
    </location>
</feature>
<protein>
    <submittedName>
        <fullName evidence="2">Putative secreted protein</fullName>
    </submittedName>
</protein>
<dbReference type="AlphaFoldDB" id="A0A2M4DJ62"/>
<keyword evidence="1" id="KW-0732">Signal</keyword>